<gene>
    <name evidence="1" type="ORF">UA74_16165</name>
</gene>
<organism evidence="1 2">
    <name type="scientific">Actinoalloteichus fjordicus</name>
    <dbReference type="NCBI Taxonomy" id="1612552"/>
    <lineage>
        <taxon>Bacteria</taxon>
        <taxon>Bacillati</taxon>
        <taxon>Actinomycetota</taxon>
        <taxon>Actinomycetes</taxon>
        <taxon>Pseudonocardiales</taxon>
        <taxon>Pseudonocardiaceae</taxon>
        <taxon>Actinoalloteichus</taxon>
    </lineage>
</organism>
<dbReference type="Proteomes" id="UP000185511">
    <property type="component" value="Chromosome"/>
</dbReference>
<dbReference type="RefSeq" id="WP_075743888.1">
    <property type="nucleotide sequence ID" value="NZ_CP016076.1"/>
</dbReference>
<accession>A0AAC9LDE2</accession>
<evidence type="ECO:0000313" key="2">
    <source>
        <dbReference type="Proteomes" id="UP000185511"/>
    </source>
</evidence>
<proteinExistence type="predicted"/>
<evidence type="ECO:0000313" key="1">
    <source>
        <dbReference type="EMBL" id="APU15281.1"/>
    </source>
</evidence>
<keyword evidence="2" id="KW-1185">Reference proteome</keyword>
<dbReference type="EMBL" id="CP016076">
    <property type="protein sequence ID" value="APU15281.1"/>
    <property type="molecule type" value="Genomic_DNA"/>
</dbReference>
<protein>
    <submittedName>
        <fullName evidence="1">Uncharacterized protein</fullName>
    </submittedName>
</protein>
<dbReference type="AlphaFoldDB" id="A0AAC9LDE2"/>
<dbReference type="KEGG" id="acad:UA74_16165"/>
<reference evidence="2" key="1">
    <citation type="submission" date="2016-06" db="EMBL/GenBank/DDBJ databases">
        <title>Complete genome sequence of Actinoalloteichus fjordicus DSM 46855 (=ADI127-17), type strain of the new species Actinoalloteichus fjordicus.</title>
        <authorList>
            <person name="Ruckert C."/>
            <person name="Nouioui I."/>
            <person name="Willmese J."/>
            <person name="van Wezel G."/>
            <person name="Klenk H.-P."/>
            <person name="Kalinowski J."/>
            <person name="Zotchev S.B."/>
        </authorList>
    </citation>
    <scope>NUCLEOTIDE SEQUENCE [LARGE SCALE GENOMIC DNA]</scope>
    <source>
        <strain evidence="2">ADI127-7</strain>
    </source>
</reference>
<sequence length="83" mass="9141">MKLTVGMLIDQLTAFDPEASVRLAFQPAWPLEYDVERVTGSHTPPGDDDLDDAPGVVWIGQGDHIGYLPETATDAMGWQRDQD</sequence>
<name>A0AAC9LDE2_9PSEU</name>